<organism evidence="1 2">
    <name type="scientific">Rhizophagus irregularis (strain DAOM 181602 / DAOM 197198 / MUCL 43194)</name>
    <name type="common">Arbuscular mycorrhizal fungus</name>
    <name type="synonym">Glomus intraradices</name>
    <dbReference type="NCBI Taxonomy" id="747089"/>
    <lineage>
        <taxon>Eukaryota</taxon>
        <taxon>Fungi</taxon>
        <taxon>Fungi incertae sedis</taxon>
        <taxon>Mucoromycota</taxon>
        <taxon>Glomeromycotina</taxon>
        <taxon>Glomeromycetes</taxon>
        <taxon>Glomerales</taxon>
        <taxon>Glomeraceae</taxon>
        <taxon>Rhizophagus</taxon>
    </lineage>
</organism>
<dbReference type="VEuPathDB" id="FungiDB:RhiirFUN_023595"/>
<protein>
    <submittedName>
        <fullName evidence="1">Uncharacterized protein</fullName>
    </submittedName>
</protein>
<feature type="non-terminal residue" evidence="1">
    <location>
        <position position="419"/>
    </location>
</feature>
<proteinExistence type="predicted"/>
<reference evidence="1 2" key="1">
    <citation type="journal article" date="2013" name="Proc. Natl. Acad. Sci. U.S.A.">
        <title>Genome of an arbuscular mycorrhizal fungus provides insight into the oldest plant symbiosis.</title>
        <authorList>
            <person name="Tisserant E."/>
            <person name="Malbreil M."/>
            <person name="Kuo A."/>
            <person name="Kohler A."/>
            <person name="Symeonidi A."/>
            <person name="Balestrini R."/>
            <person name="Charron P."/>
            <person name="Duensing N."/>
            <person name="Frei Dit Frey N."/>
            <person name="Gianinazzi-Pearson V."/>
            <person name="Gilbert L.B."/>
            <person name="Handa Y."/>
            <person name="Herr J.R."/>
            <person name="Hijri M."/>
            <person name="Koul R."/>
            <person name="Kawaguchi M."/>
            <person name="Krajinski F."/>
            <person name="Lammers P.J."/>
            <person name="Masclaux F.G."/>
            <person name="Murat C."/>
            <person name="Morin E."/>
            <person name="Ndikumana S."/>
            <person name="Pagni M."/>
            <person name="Petitpierre D."/>
            <person name="Requena N."/>
            <person name="Rosikiewicz P."/>
            <person name="Riley R."/>
            <person name="Saito K."/>
            <person name="San Clemente H."/>
            <person name="Shapiro H."/>
            <person name="van Tuinen D."/>
            <person name="Becard G."/>
            <person name="Bonfante P."/>
            <person name="Paszkowski U."/>
            <person name="Shachar-Hill Y.Y."/>
            <person name="Tuskan G.A."/>
            <person name="Young P.W."/>
            <person name="Sanders I.R."/>
            <person name="Henrissat B."/>
            <person name="Rensing S.A."/>
            <person name="Grigoriev I.V."/>
            <person name="Corradi N."/>
            <person name="Roux C."/>
            <person name="Martin F."/>
        </authorList>
    </citation>
    <scope>NUCLEOTIDE SEQUENCE [LARGE SCALE GENOMIC DNA]</scope>
    <source>
        <strain evidence="1 2">DAOM 197198</strain>
    </source>
</reference>
<name>A0A2P4Q6X8_RHIID</name>
<reference evidence="1 2" key="2">
    <citation type="journal article" date="2018" name="New Phytol.">
        <title>High intraspecific genome diversity in the model arbuscular mycorrhizal symbiont Rhizophagus irregularis.</title>
        <authorList>
            <person name="Chen E.C.H."/>
            <person name="Morin E."/>
            <person name="Beaudet D."/>
            <person name="Noel J."/>
            <person name="Yildirir G."/>
            <person name="Ndikumana S."/>
            <person name="Charron P."/>
            <person name="St-Onge C."/>
            <person name="Giorgi J."/>
            <person name="Kruger M."/>
            <person name="Marton T."/>
            <person name="Ropars J."/>
            <person name="Grigoriev I.V."/>
            <person name="Hainaut M."/>
            <person name="Henrissat B."/>
            <person name="Roux C."/>
            <person name="Martin F."/>
            <person name="Corradi N."/>
        </authorList>
    </citation>
    <scope>NUCLEOTIDE SEQUENCE [LARGE SCALE GENOMIC DNA]</scope>
    <source>
        <strain evidence="1 2">DAOM 197198</strain>
    </source>
</reference>
<comment type="caution">
    <text evidence="1">The sequence shown here is derived from an EMBL/GenBank/DDBJ whole genome shotgun (WGS) entry which is preliminary data.</text>
</comment>
<sequence length="419" mass="49654">MSVIDILCMKGKHSLQKYIFKMRPSTFQHDEKKKFQIKISQDGEFAMTFDAENLRIKIYRNTDFRQFTYSKYSNKNPNNIPDSDIIDEVIVNFVISNDLNIIKIYNDPRYEEPQDNHENNRNGSNESNQYRWSFDISSLQICDGNKYIFVAISYIDLENDMKGKERININETIRDTKNEYKNNNVINKELIKKAKASSYIEYNVNNNVVINADGMDDSNSSRRKTIIYCFKLNKNYSLDNDYIPTCCSCNYVSGIPKFINNEKIDHSEISNDQDRILKRFILLNFNGIYNFEYNHQDRSFDLNERFDYPKSFEDELNNWHTNKLTDCMNRLLSCLTNKNFLVEKYKDKVQVIEVYDLAEMKLETAAKIVKNKDRRMKKYDNKNDFTISKNKLQLCYTRGFHSIKLYLVENGLQIAAKNF</sequence>
<dbReference type="Proteomes" id="UP000018888">
    <property type="component" value="Unassembled WGS sequence"/>
</dbReference>
<dbReference type="EMBL" id="AUPC02000084">
    <property type="protein sequence ID" value="POG73397.1"/>
    <property type="molecule type" value="Genomic_DNA"/>
</dbReference>
<gene>
    <name evidence="1" type="ORF">GLOIN_2v1587420</name>
</gene>
<accession>A0A2P4Q6X8</accession>
<keyword evidence="2" id="KW-1185">Reference proteome</keyword>
<evidence type="ECO:0000313" key="1">
    <source>
        <dbReference type="EMBL" id="POG73397.1"/>
    </source>
</evidence>
<dbReference type="AlphaFoldDB" id="A0A2P4Q6X8"/>
<evidence type="ECO:0000313" key="2">
    <source>
        <dbReference type="Proteomes" id="UP000018888"/>
    </source>
</evidence>